<reference evidence="1" key="1">
    <citation type="submission" date="2018-06" db="EMBL/GenBank/DDBJ databases">
        <authorList>
            <person name="Zhirakovskaya E."/>
        </authorList>
    </citation>
    <scope>NUCLEOTIDE SEQUENCE</scope>
</reference>
<proteinExistence type="predicted"/>
<accession>A0A3B1B6S1</accession>
<sequence>MIGVTAIFPQVFFTRIRYALLFGVLNVLPVQAVSAVDEITLELGQVTGSDWVAESVSLSLDWQQGTKAGFRISAKQFTHPALLSPLKTPALSCSNGDISGRSVSCFEGMLHLQHPALENPKIPISFRFDIPTQTLNAELSQVHIASGVLHFKIQTDLQKWSLQAQGKGFDIAVAQKLLLTGNDYELAGKVDLTASVSGVEEIVSKLQWQLDFIEVAFGDASGENMGEGLSGSWQGKLGAAADTWAGDTKVKLEQGAILTPFAYFDPGQNPISITTKFSFDPQQLEIKSLDYLHPDILEFNAVVNVALRDKPALQNIRLQAKQIGIKAVYENYVQPTQAESLLASLDLAGQIEVSLNYVLNGAQQLALQLHDVHVDEVLPPVIEEEEDVPMHRRIGLYGLNGNLIWTGGQGAVESNLSWDSGHLLDGLTLGAAEFNLQLHENSLRLLHKVRIPVLDGGLEVSVFDLRMEEEGPSVAFGGAITPISMERLTEALGWLPLAGKLSGGIPEATFKDGILQVEGAMIANLFNGLVLIQDLRLDDPFGVWPTLQANIELKNLDLEALTSAFSFGKITGKLEGRIDDLYLENWQPVSFDARFATPEDDDSSHTLSQQAIDNISSFSGGPSGALSRGFLSFFKEFGYDKLGVSCRLENGACTMGGVESKGDGFYLVKGGGLPRIDIIGFDQRFDWDILISMLQQIIDNGLGDAEIK</sequence>
<organism evidence="1">
    <name type="scientific">hydrothermal vent metagenome</name>
    <dbReference type="NCBI Taxonomy" id="652676"/>
    <lineage>
        <taxon>unclassified sequences</taxon>
        <taxon>metagenomes</taxon>
        <taxon>ecological metagenomes</taxon>
    </lineage>
</organism>
<evidence type="ECO:0000313" key="1">
    <source>
        <dbReference type="EMBL" id="VAX09921.1"/>
    </source>
</evidence>
<dbReference type="EMBL" id="UOFX01000057">
    <property type="protein sequence ID" value="VAX09921.1"/>
    <property type="molecule type" value="Genomic_DNA"/>
</dbReference>
<dbReference type="AlphaFoldDB" id="A0A3B1B6S1"/>
<name>A0A3B1B6S1_9ZZZZ</name>
<gene>
    <name evidence="1" type="ORF">MNBD_GAMMA26-1459</name>
</gene>
<protein>
    <recommendedName>
        <fullName evidence="2">Dicarboxylate transport domain-containing protein</fullName>
    </recommendedName>
</protein>
<evidence type="ECO:0008006" key="2">
    <source>
        <dbReference type="Google" id="ProtNLM"/>
    </source>
</evidence>